<accession>A0A0C1Y643</accession>
<protein>
    <submittedName>
        <fullName evidence="1">DUF429 domain-containing protein</fullName>
    </submittedName>
</protein>
<dbReference type="InterPro" id="IPR008306">
    <property type="entry name" value="UCP018008"/>
</dbReference>
<dbReference type="AlphaFoldDB" id="A0A0C1Y643"/>
<evidence type="ECO:0000313" key="1">
    <source>
        <dbReference type="EMBL" id="NEV69050.1"/>
    </source>
</evidence>
<comment type="caution">
    <text evidence="1">The sequence shown here is derived from an EMBL/GenBank/DDBJ whole genome shotgun (WGS) entry which is preliminary data.</text>
</comment>
<reference evidence="1" key="1">
    <citation type="submission" date="2014-11" db="EMBL/GenBank/DDBJ databases">
        <authorList>
            <person name="Malar M.C."/>
            <person name="Sen D."/>
            <person name="Tripathy S."/>
        </authorList>
    </citation>
    <scope>NUCLEOTIDE SEQUENCE</scope>
    <source>
        <strain evidence="1">BDU141951</strain>
    </source>
</reference>
<reference evidence="1" key="3">
    <citation type="submission" date="2020-02" db="EMBL/GenBank/DDBJ databases">
        <authorList>
            <person name="Sarangi A.N."/>
            <person name="Ghosh S."/>
            <person name="Mukherjee M."/>
            <person name="Tripathy S."/>
        </authorList>
    </citation>
    <scope>NUCLEOTIDE SEQUENCE</scope>
    <source>
        <strain evidence="1">BDU141951</strain>
    </source>
</reference>
<dbReference type="InterPro" id="IPR007362">
    <property type="entry name" value="DUF429"/>
</dbReference>
<proteinExistence type="predicted"/>
<organism evidence="1">
    <name type="scientific">Lyngbya confervoides BDU141951</name>
    <dbReference type="NCBI Taxonomy" id="1574623"/>
    <lineage>
        <taxon>Bacteria</taxon>
        <taxon>Bacillati</taxon>
        <taxon>Cyanobacteriota</taxon>
        <taxon>Cyanophyceae</taxon>
        <taxon>Oscillatoriophycideae</taxon>
        <taxon>Oscillatoriales</taxon>
        <taxon>Microcoleaceae</taxon>
        <taxon>Lyngbya</taxon>
    </lineage>
</organism>
<dbReference type="EMBL" id="JTHE02000003">
    <property type="protein sequence ID" value="NEV69050.1"/>
    <property type="molecule type" value="Genomic_DNA"/>
</dbReference>
<gene>
    <name evidence="1" type="ORF">QQ91_018275</name>
</gene>
<reference evidence="1" key="2">
    <citation type="journal article" date="2015" name="Genome Announc.">
        <title>Draft Genome Sequence of Filamentous Marine Cyanobacterium Lyngbya confervoides Strain BDU141951.</title>
        <authorList>
            <person name="Chandrababunaidu M.M."/>
            <person name="Sen D."/>
            <person name="Tripathy S."/>
        </authorList>
    </citation>
    <scope>NUCLEOTIDE SEQUENCE</scope>
    <source>
        <strain evidence="1">BDU141951</strain>
    </source>
</reference>
<dbReference type="PIRSF" id="PIRSF018008">
    <property type="entry name" value="UCP018008"/>
    <property type="match status" value="1"/>
</dbReference>
<sequence>MYFIGVDLGWQSGGSGVCLLQAEDDNLQLLSFHHCDSRAAVLALLDELIAPTAPALIAVDAPTLIPNQTGMRECDRLAHRYFGKYDAGCYPANRSRPFAPALLEFGLELESRGFVHAPQIIPQQAGRYQIELFPHPATIHLFRLAKILKYKKGRIAERRQALAQLRTLQLDSFPQLTPSLPLQDHDLPTLPSGGKALKAVEDQLDSLTCAYAGAHWWWWGLARNWVMGDAAGGYIVVPAPYPDQVAPHLDQ</sequence>
<name>A0A0C1Y643_9CYAN</name>
<dbReference type="Pfam" id="PF04250">
    <property type="entry name" value="DUF429"/>
    <property type="match status" value="1"/>
</dbReference>